<dbReference type="AlphaFoldDB" id="A0A811U1N7"/>
<dbReference type="Proteomes" id="UP000606786">
    <property type="component" value="Unassembled WGS sequence"/>
</dbReference>
<evidence type="ECO:0000256" key="1">
    <source>
        <dbReference type="SAM" id="SignalP"/>
    </source>
</evidence>
<evidence type="ECO:0000313" key="2">
    <source>
        <dbReference type="EMBL" id="CAD6992270.1"/>
    </source>
</evidence>
<gene>
    <name evidence="2" type="ORF">CCAP1982_LOCUS1138</name>
</gene>
<name>A0A811U1N7_CERCA</name>
<reference evidence="2" key="1">
    <citation type="submission" date="2020-11" db="EMBL/GenBank/DDBJ databases">
        <authorList>
            <person name="Whitehead M."/>
        </authorList>
    </citation>
    <scope>NUCLEOTIDE SEQUENCE</scope>
    <source>
        <strain evidence="2">EGII</strain>
    </source>
</reference>
<dbReference type="EMBL" id="CAJHJT010000001">
    <property type="protein sequence ID" value="CAD6992270.1"/>
    <property type="molecule type" value="Genomic_DNA"/>
</dbReference>
<feature type="chain" id="PRO_5032881836" evidence="1">
    <location>
        <begin position="34"/>
        <end position="183"/>
    </location>
</feature>
<keyword evidence="3" id="KW-1185">Reference proteome</keyword>
<evidence type="ECO:0000313" key="3">
    <source>
        <dbReference type="Proteomes" id="UP000606786"/>
    </source>
</evidence>
<sequence>MHPHREGLSAAHISRLLSVCFVICVLSIRNTKCEVYTALAEMEELLETESVLITNLDGYLKVQQQKLDYLKNYGRLESELGSCSLTFECLQTHGYLYGHAGSVWLLAVLKAYTHRRTYWVSWHDLKRGSYASPLSFQPHMSDCTHSQTSKRLKPGLQFVASTFGSWSSEFTDSRFPTSAVAKQ</sequence>
<feature type="signal peptide" evidence="1">
    <location>
        <begin position="1"/>
        <end position="33"/>
    </location>
</feature>
<keyword evidence="1" id="KW-0732">Signal</keyword>
<dbReference type="OrthoDB" id="420380at2759"/>
<protein>
    <submittedName>
        <fullName evidence="2">(Mediterranean fruit fly) hypothetical protein</fullName>
    </submittedName>
</protein>
<accession>A0A811U1N7</accession>
<organism evidence="2 3">
    <name type="scientific">Ceratitis capitata</name>
    <name type="common">Mediterranean fruit fly</name>
    <name type="synonym">Tephritis capitata</name>
    <dbReference type="NCBI Taxonomy" id="7213"/>
    <lineage>
        <taxon>Eukaryota</taxon>
        <taxon>Metazoa</taxon>
        <taxon>Ecdysozoa</taxon>
        <taxon>Arthropoda</taxon>
        <taxon>Hexapoda</taxon>
        <taxon>Insecta</taxon>
        <taxon>Pterygota</taxon>
        <taxon>Neoptera</taxon>
        <taxon>Endopterygota</taxon>
        <taxon>Diptera</taxon>
        <taxon>Brachycera</taxon>
        <taxon>Muscomorpha</taxon>
        <taxon>Tephritoidea</taxon>
        <taxon>Tephritidae</taxon>
        <taxon>Ceratitis</taxon>
        <taxon>Ceratitis</taxon>
    </lineage>
</organism>
<proteinExistence type="predicted"/>
<comment type="caution">
    <text evidence="2">The sequence shown here is derived from an EMBL/GenBank/DDBJ whole genome shotgun (WGS) entry which is preliminary data.</text>
</comment>